<dbReference type="InterPro" id="IPR047618">
    <property type="entry name" value="QOR-like"/>
</dbReference>
<reference evidence="4" key="1">
    <citation type="submission" date="2022-08" db="EMBL/GenBank/DDBJ databases">
        <title>Microvirga terrae sp. nov., isolated from soil.</title>
        <authorList>
            <person name="Kim K.H."/>
            <person name="Seo Y.L."/>
            <person name="Kim J.M."/>
            <person name="Lee J.K."/>
            <person name="Han D.M."/>
            <person name="Jeon C.O."/>
        </authorList>
    </citation>
    <scope>NUCLEOTIDE SEQUENCE</scope>
    <source>
        <strain evidence="4">R24</strain>
        <plasmid evidence="4">pR24_2</plasmid>
    </source>
</reference>
<gene>
    <name evidence="4" type="ORF">HPT29_027905</name>
</gene>
<keyword evidence="2" id="KW-0560">Oxidoreductase</keyword>
<dbReference type="InterPro" id="IPR002364">
    <property type="entry name" value="Quin_OxRdtase/zeta-crystal_CS"/>
</dbReference>
<dbReference type="SUPFAM" id="SSF51735">
    <property type="entry name" value="NAD(P)-binding Rossmann-fold domains"/>
    <property type="match status" value="1"/>
</dbReference>
<dbReference type="PANTHER" id="PTHR48106:SF13">
    <property type="entry name" value="QUINONE OXIDOREDUCTASE-RELATED"/>
    <property type="match status" value="1"/>
</dbReference>
<dbReference type="Pfam" id="PF08240">
    <property type="entry name" value="ADH_N"/>
    <property type="match status" value="1"/>
</dbReference>
<dbReference type="CDD" id="cd05286">
    <property type="entry name" value="QOR2"/>
    <property type="match status" value="1"/>
</dbReference>
<dbReference type="InterPro" id="IPR013149">
    <property type="entry name" value="ADH-like_C"/>
</dbReference>
<dbReference type="InterPro" id="IPR011032">
    <property type="entry name" value="GroES-like_sf"/>
</dbReference>
<dbReference type="SMART" id="SM00829">
    <property type="entry name" value="PKS_ER"/>
    <property type="match status" value="1"/>
</dbReference>
<accession>A0ABY5S158</accession>
<dbReference type="EMBL" id="CP102847">
    <property type="protein sequence ID" value="UVF22832.1"/>
    <property type="molecule type" value="Genomic_DNA"/>
</dbReference>
<evidence type="ECO:0000256" key="2">
    <source>
        <dbReference type="ARBA" id="ARBA00023002"/>
    </source>
</evidence>
<keyword evidence="1" id="KW-0521">NADP</keyword>
<organism evidence="4 5">
    <name type="scientific">Microvirga terrae</name>
    <dbReference type="NCBI Taxonomy" id="2740529"/>
    <lineage>
        <taxon>Bacteria</taxon>
        <taxon>Pseudomonadati</taxon>
        <taxon>Pseudomonadota</taxon>
        <taxon>Alphaproteobacteria</taxon>
        <taxon>Hyphomicrobiales</taxon>
        <taxon>Methylobacteriaceae</taxon>
        <taxon>Microvirga</taxon>
    </lineage>
</organism>
<proteinExistence type="predicted"/>
<evidence type="ECO:0000313" key="5">
    <source>
        <dbReference type="Proteomes" id="UP001017257"/>
    </source>
</evidence>
<protein>
    <submittedName>
        <fullName evidence="4">Quinone oxidoreductase</fullName>
    </submittedName>
</protein>
<dbReference type="RefSeq" id="WP_173949831.1">
    <property type="nucleotide sequence ID" value="NZ_CP102847.1"/>
</dbReference>
<dbReference type="InterPro" id="IPR036291">
    <property type="entry name" value="NAD(P)-bd_dom_sf"/>
</dbReference>
<geneLocation type="plasmid" evidence="4 5">
    <name>pR24_2</name>
</geneLocation>
<dbReference type="InterPro" id="IPR013154">
    <property type="entry name" value="ADH-like_N"/>
</dbReference>
<keyword evidence="4" id="KW-0614">Plasmid</keyword>
<dbReference type="PANTHER" id="PTHR48106">
    <property type="entry name" value="QUINONE OXIDOREDUCTASE PIG3-RELATED"/>
    <property type="match status" value="1"/>
</dbReference>
<dbReference type="Pfam" id="PF00107">
    <property type="entry name" value="ADH_zinc_N"/>
    <property type="match status" value="1"/>
</dbReference>
<dbReference type="SUPFAM" id="SSF50129">
    <property type="entry name" value="GroES-like"/>
    <property type="match status" value="1"/>
</dbReference>
<keyword evidence="5" id="KW-1185">Reference proteome</keyword>
<dbReference type="Proteomes" id="UP001017257">
    <property type="component" value="Plasmid pR24_2"/>
</dbReference>
<feature type="domain" description="Enoyl reductase (ER)" evidence="3">
    <location>
        <begin position="10"/>
        <end position="319"/>
    </location>
</feature>
<dbReference type="PROSITE" id="PS01162">
    <property type="entry name" value="QOR_ZETA_CRYSTAL"/>
    <property type="match status" value="1"/>
</dbReference>
<dbReference type="Gene3D" id="3.90.180.10">
    <property type="entry name" value="Medium-chain alcohol dehydrogenases, catalytic domain"/>
    <property type="match status" value="1"/>
</dbReference>
<evidence type="ECO:0000313" key="4">
    <source>
        <dbReference type="EMBL" id="UVF22832.1"/>
    </source>
</evidence>
<dbReference type="Gene3D" id="3.40.50.720">
    <property type="entry name" value="NAD(P)-binding Rossmann-like Domain"/>
    <property type="match status" value="1"/>
</dbReference>
<name>A0ABY5S158_9HYPH</name>
<evidence type="ECO:0000259" key="3">
    <source>
        <dbReference type="SMART" id="SM00829"/>
    </source>
</evidence>
<dbReference type="InterPro" id="IPR020843">
    <property type="entry name" value="ER"/>
</dbReference>
<sequence>MKAIVLETVGGPDHLRLLEVPDHDPGPHEVLVEIAAAGVNYMDIGTRVGMYSIAPLPMTPGVEGAGRIAAVGENVRDLKVGDRVAWFFAVGSYAERIIAPADAMVPVPDDIDLKTAAALLMQGLTASHLVSDTYAIKPGDVALVHSAAGGVGLMLTQLIKLRGGRVIGRVSSREKVELARAAGADHVVVDGTGDFADEVLHLTDGAGAHVVYDGAGADTFQGSLASLRYHGVLAYYGQTIKRQPPIDLLDLPKSVLVTYPVVHHHVRTRSDLLGRSQALFDRVREGSLKVRIGHQYPLAEAAQAHTDIASRRTTGKLLLVS</sequence>
<evidence type="ECO:0000256" key="1">
    <source>
        <dbReference type="ARBA" id="ARBA00022857"/>
    </source>
</evidence>